<name>M7A8D2_LEPIR</name>
<evidence type="ECO:0000313" key="7">
    <source>
        <dbReference type="Proteomes" id="UP000012117"/>
    </source>
</evidence>
<dbReference type="PANTHER" id="PTHR11070">
    <property type="entry name" value="UVRD / RECB / PCRA DNA HELICASE FAMILY MEMBER"/>
    <property type="match status" value="1"/>
</dbReference>
<dbReference type="PANTHER" id="PTHR11070:SF3">
    <property type="entry name" value="DNA 3'-5' HELICASE"/>
    <property type="match status" value="1"/>
</dbReference>
<dbReference type="InterPro" id="IPR014016">
    <property type="entry name" value="UvrD-like_ATP-bd"/>
</dbReference>
<dbReference type="GO" id="GO:0005524">
    <property type="term" value="F:ATP binding"/>
    <property type="evidence" value="ECO:0007669"/>
    <property type="project" value="UniProtKB-KW"/>
</dbReference>
<dbReference type="SUPFAM" id="SSF52540">
    <property type="entry name" value="P-loop containing nucleoside triphosphate hydrolases"/>
    <property type="match status" value="1"/>
</dbReference>
<dbReference type="AlphaFoldDB" id="M7A8D2"/>
<dbReference type="Gene3D" id="3.40.50.300">
    <property type="entry name" value="P-loop containing nucleotide triphosphate hydrolases"/>
    <property type="match status" value="1"/>
</dbReference>
<reference evidence="6 7" key="1">
    <citation type="submission" date="2013-01" db="EMBL/GenBank/DDBJ databases">
        <authorList>
            <person name="Harkins D.M."/>
            <person name="Durkin A.S."/>
            <person name="Brinkac L.M."/>
            <person name="Haft D.H."/>
            <person name="Selengut J.D."/>
            <person name="Sanka R."/>
            <person name="DePew J."/>
            <person name="Purushe J."/>
            <person name="Picardeau M."/>
            <person name="Werts C."/>
            <person name="Goarant C."/>
            <person name="Vinetz J.M."/>
            <person name="Sutton G.G."/>
            <person name="Nierman W.C."/>
            <person name="Fouts D.E."/>
        </authorList>
    </citation>
    <scope>NUCLEOTIDE SEQUENCE [LARGE SCALE GENOMIC DNA]</scope>
    <source>
        <strain evidence="6 7">200701872</strain>
    </source>
</reference>
<evidence type="ECO:0000259" key="5">
    <source>
        <dbReference type="Pfam" id="PF00580"/>
    </source>
</evidence>
<evidence type="ECO:0000256" key="3">
    <source>
        <dbReference type="ARBA" id="ARBA00022806"/>
    </source>
</evidence>
<keyword evidence="1" id="KW-0547">Nucleotide-binding</keyword>
<dbReference type="GO" id="GO:0016787">
    <property type="term" value="F:hydrolase activity"/>
    <property type="evidence" value="ECO:0007669"/>
    <property type="project" value="UniProtKB-KW"/>
</dbReference>
<protein>
    <submittedName>
        <fullName evidence="6">UvrD/REP helicase N-terminal domain protein</fullName>
    </submittedName>
</protein>
<keyword evidence="4" id="KW-0067">ATP-binding</keyword>
<keyword evidence="2" id="KW-0378">Hydrolase</keyword>
<feature type="domain" description="UvrD-like helicase ATP-binding" evidence="5">
    <location>
        <begin position="1"/>
        <end position="54"/>
    </location>
</feature>
<dbReference type="GO" id="GO:0005829">
    <property type="term" value="C:cytosol"/>
    <property type="evidence" value="ECO:0007669"/>
    <property type="project" value="TreeGrafter"/>
</dbReference>
<keyword evidence="3 6" id="KW-0347">Helicase</keyword>
<dbReference type="GO" id="GO:0043138">
    <property type="term" value="F:3'-5' DNA helicase activity"/>
    <property type="evidence" value="ECO:0007669"/>
    <property type="project" value="TreeGrafter"/>
</dbReference>
<gene>
    <name evidence="6" type="ORF">LEP1GSC124_0447</name>
</gene>
<dbReference type="Pfam" id="PF00580">
    <property type="entry name" value="UvrD-helicase"/>
    <property type="match status" value="1"/>
</dbReference>
<evidence type="ECO:0000256" key="1">
    <source>
        <dbReference type="ARBA" id="ARBA00022741"/>
    </source>
</evidence>
<dbReference type="InterPro" id="IPR000212">
    <property type="entry name" value="DNA_helicase_UvrD/REP"/>
</dbReference>
<proteinExistence type="predicted"/>
<sequence length="72" mass="8151">MVDEFQDTNKIQAHIACLLASEHSNLMVVGDDAQCIYTFRGASVRGILDFPKIFPNTKTIFLEKIIEVHPLF</sequence>
<accession>M7A8D2</accession>
<dbReference type="GO" id="GO:0003677">
    <property type="term" value="F:DNA binding"/>
    <property type="evidence" value="ECO:0007669"/>
    <property type="project" value="InterPro"/>
</dbReference>
<dbReference type="EMBL" id="AKWN02000285">
    <property type="protein sequence ID" value="EMP07009.1"/>
    <property type="molecule type" value="Genomic_DNA"/>
</dbReference>
<dbReference type="InterPro" id="IPR027417">
    <property type="entry name" value="P-loop_NTPase"/>
</dbReference>
<dbReference type="BioCyc" id="LINT1193029:G11R4-5214-MONOMER"/>
<organism evidence="6 7">
    <name type="scientific">Leptospira interrogans serovar Pyrogenes str. 200701872</name>
    <dbReference type="NCBI Taxonomy" id="1193029"/>
    <lineage>
        <taxon>Bacteria</taxon>
        <taxon>Pseudomonadati</taxon>
        <taxon>Spirochaetota</taxon>
        <taxon>Spirochaetia</taxon>
        <taxon>Leptospirales</taxon>
        <taxon>Leptospiraceae</taxon>
        <taxon>Leptospira</taxon>
    </lineage>
</organism>
<dbReference type="GO" id="GO:0000725">
    <property type="term" value="P:recombinational repair"/>
    <property type="evidence" value="ECO:0007669"/>
    <property type="project" value="TreeGrafter"/>
</dbReference>
<evidence type="ECO:0000256" key="2">
    <source>
        <dbReference type="ARBA" id="ARBA00022801"/>
    </source>
</evidence>
<evidence type="ECO:0000256" key="4">
    <source>
        <dbReference type="ARBA" id="ARBA00022840"/>
    </source>
</evidence>
<dbReference type="Proteomes" id="UP000012117">
    <property type="component" value="Unassembled WGS sequence"/>
</dbReference>
<evidence type="ECO:0000313" key="6">
    <source>
        <dbReference type="EMBL" id="EMP07009.1"/>
    </source>
</evidence>
<comment type="caution">
    <text evidence="6">The sequence shown here is derived from an EMBL/GenBank/DDBJ whole genome shotgun (WGS) entry which is preliminary data.</text>
</comment>